<dbReference type="SUPFAM" id="SSF54909">
    <property type="entry name" value="Dimeric alpha+beta barrel"/>
    <property type="match status" value="1"/>
</dbReference>
<dbReference type="EMBL" id="CP124756">
    <property type="protein sequence ID" value="WGZ93138.1"/>
    <property type="molecule type" value="Genomic_DNA"/>
</dbReference>
<evidence type="ECO:0000313" key="1">
    <source>
        <dbReference type="EMBL" id="WGZ93138.1"/>
    </source>
</evidence>
<organism evidence="1">
    <name type="scientific">Candidatus Thiothrix putei</name>
    <dbReference type="NCBI Taxonomy" id="3080811"/>
    <lineage>
        <taxon>Bacteria</taxon>
        <taxon>Pseudomonadati</taxon>
        <taxon>Pseudomonadota</taxon>
        <taxon>Gammaproteobacteria</taxon>
        <taxon>Thiotrichales</taxon>
        <taxon>Thiotrichaceae</taxon>
        <taxon>Thiothrix</taxon>
    </lineage>
</organism>
<dbReference type="Pfam" id="PF07682">
    <property type="entry name" value="SOR"/>
    <property type="match status" value="1"/>
</dbReference>
<reference evidence="1" key="1">
    <citation type="journal article" date="2023" name="Int. J. Mol. Sci.">
        <title>Metagenomics Revealed a New Genus 'Candidatus Thiocaldithrix dubininis' gen. nov., sp. nov. and a New Species 'Candidatus Thiothrix putei' sp. nov. in the Family Thiotrichaceae, Some Members of Which Have Traits of Both Na+- and H+-Motive Energetics.</title>
        <authorList>
            <person name="Ravin N.V."/>
            <person name="Muntyan M.S."/>
            <person name="Smolyakov D.D."/>
            <person name="Rudenko T.S."/>
            <person name="Beletsky A.V."/>
            <person name="Mardanov A.V."/>
            <person name="Grabovich M.Y."/>
        </authorList>
    </citation>
    <scope>NUCLEOTIDE SEQUENCE</scope>
    <source>
        <strain evidence="1">GKL-02</strain>
    </source>
</reference>
<dbReference type="InterPro" id="IPR011008">
    <property type="entry name" value="Dimeric_a/b-barrel"/>
</dbReference>
<sequence>MEWESPDHAHMGLGHVMVDHELRKIHNDGVLQHLDRGPYYKVFVPMMEQGLWRRHLKQ</sequence>
<dbReference type="AlphaFoldDB" id="A0AA95KN47"/>
<dbReference type="Proteomes" id="UP001301326">
    <property type="component" value="Chromosome"/>
</dbReference>
<reference evidence="1" key="2">
    <citation type="submission" date="2023-04" db="EMBL/GenBank/DDBJ databases">
        <authorList>
            <person name="Beletskiy A.V."/>
            <person name="Mardanov A.V."/>
            <person name="Ravin N.V."/>
        </authorList>
    </citation>
    <scope>NUCLEOTIDE SEQUENCE</scope>
    <source>
        <strain evidence="1">GKL-02</strain>
    </source>
</reference>
<name>A0AA95KN47_9GAMM</name>
<protein>
    <submittedName>
        <fullName evidence="1">Sulfur oxygenase reductase family protein</fullName>
    </submittedName>
</protein>
<dbReference type="KEGG" id="tput:QJT81_15110"/>
<gene>
    <name evidence="1" type="ORF">QJT81_15110</name>
</gene>
<accession>A0AA95KN47</accession>
<dbReference type="InterPro" id="IPR011661">
    <property type="entry name" value="S_Oase_red"/>
</dbReference>
<proteinExistence type="predicted"/>